<evidence type="ECO:0000313" key="1">
    <source>
        <dbReference type="EMBL" id="KAK3697391.1"/>
    </source>
</evidence>
<dbReference type="EMBL" id="JAUTXU010000226">
    <property type="protein sequence ID" value="KAK3697391.1"/>
    <property type="molecule type" value="Genomic_DNA"/>
</dbReference>
<sequence length="550" mass="61454">MTDPRCTYNPLIFELVPKIALKLWRCVKLTQELGIEGGHNYPEGEEHAPSNCFGVCLHRLGKGEVVLISSSLTGLLASNRSYNDAAFEDFALEAALPGFVRWFAIHSASVVVDHISFDDGSRLCVSKHQVGGLEQGEHRHTERECRIAQPLSLPLTPHRPSDTATEINADNCISFALPYQMEKEPRFLKRWGNAYVELTLPDTESSVSYAESFPSDDMVATRQQNNGAMNGTHEIHNQQVHAVAVPDTARCSGIASPELLAEAITYLHRDGIIILENAIDSKHLDALNALLEPEAVEIANDPNHHFNFGKQTRNMDQAPPLVPDLMYQDIWANSIVCSITKAILGEKIVCHYANGNTALGPATGRQPVHSDIDQPHPLFPFAYIINIPLSDVNLDNGATEVWVGSHRDSCIDQHTTDIYDNEAGLTIKSELLELRRKHSPPINPSTKKGSLIIRDVRLWHAGVPNKTHKPRIMLAFVYQPMWYQAPSKVLLPLKARPLIERWEGETGLEFNAEWVDGEVDHKKLSSNDVDFSSRNKKMLELQTLMHPPHY</sequence>
<accession>A0ACC3MJZ1</accession>
<proteinExistence type="predicted"/>
<gene>
    <name evidence="1" type="ORF">LTR37_017453</name>
</gene>
<keyword evidence="2" id="KW-1185">Reference proteome</keyword>
<protein>
    <submittedName>
        <fullName evidence="1">Uncharacterized protein</fullName>
    </submittedName>
</protein>
<comment type="caution">
    <text evidence="1">The sequence shown here is derived from an EMBL/GenBank/DDBJ whole genome shotgun (WGS) entry which is preliminary data.</text>
</comment>
<name>A0ACC3MJZ1_9PEZI</name>
<dbReference type="Proteomes" id="UP001281147">
    <property type="component" value="Unassembled WGS sequence"/>
</dbReference>
<evidence type="ECO:0000313" key="2">
    <source>
        <dbReference type="Proteomes" id="UP001281147"/>
    </source>
</evidence>
<reference evidence="1" key="1">
    <citation type="submission" date="2023-07" db="EMBL/GenBank/DDBJ databases">
        <title>Black Yeasts Isolated from many extreme environments.</title>
        <authorList>
            <person name="Coleine C."/>
            <person name="Stajich J.E."/>
            <person name="Selbmann L."/>
        </authorList>
    </citation>
    <scope>NUCLEOTIDE SEQUENCE</scope>
    <source>
        <strain evidence="1">CCFEE 5714</strain>
    </source>
</reference>
<organism evidence="1 2">
    <name type="scientific">Vermiconidia calcicola</name>
    <dbReference type="NCBI Taxonomy" id="1690605"/>
    <lineage>
        <taxon>Eukaryota</taxon>
        <taxon>Fungi</taxon>
        <taxon>Dikarya</taxon>
        <taxon>Ascomycota</taxon>
        <taxon>Pezizomycotina</taxon>
        <taxon>Dothideomycetes</taxon>
        <taxon>Dothideomycetidae</taxon>
        <taxon>Mycosphaerellales</taxon>
        <taxon>Extremaceae</taxon>
        <taxon>Vermiconidia</taxon>
    </lineage>
</organism>